<dbReference type="RefSeq" id="WP_128745966.1">
    <property type="nucleotide sequence ID" value="NZ_CP035281.1"/>
</dbReference>
<dbReference type="InterPro" id="IPR025051">
    <property type="entry name" value="DUF3990"/>
</dbReference>
<name>A0A410PWH9_9FIRM</name>
<accession>A0A410PWH9</accession>
<sequence length="169" mass="19724">MKLYHGSNMEIIDIDFTKCRPYKDFGQGFYLTTIKEQAAKMAVRVARIYGGSPCIIEYDFNDAALTKSNVRSRVFEKPNKEWALFVMNNRSREFKDITSSECNHDKKYDLVAGPIADDDLALLFRQFSNDMITIDILVKEMEFKQLTNQYSFHTKKAIKYLKKVGIQYE</sequence>
<dbReference type="KEGG" id="amij:EQM06_08690"/>
<dbReference type="Proteomes" id="UP000287601">
    <property type="component" value="Chromosome"/>
</dbReference>
<proteinExistence type="predicted"/>
<keyword evidence="2" id="KW-1185">Reference proteome</keyword>
<protein>
    <submittedName>
        <fullName evidence="1">DUF3990 domain-containing protein</fullName>
    </submittedName>
</protein>
<dbReference type="AlphaFoldDB" id="A0A410PWH9"/>
<dbReference type="EMBL" id="CP035281">
    <property type="protein sequence ID" value="QAT43289.1"/>
    <property type="molecule type" value="Genomic_DNA"/>
</dbReference>
<evidence type="ECO:0000313" key="1">
    <source>
        <dbReference type="EMBL" id="QAT43289.1"/>
    </source>
</evidence>
<dbReference type="OrthoDB" id="9813772at2"/>
<reference evidence="1 2" key="1">
    <citation type="submission" date="2019-01" db="EMBL/GenBank/DDBJ databases">
        <title>Draft genomes of a novel of Aminipila strains.</title>
        <authorList>
            <person name="Ma S."/>
        </authorList>
    </citation>
    <scope>NUCLEOTIDE SEQUENCE [LARGE SCALE GENOMIC DNA]</scope>
    <source>
        <strain evidence="2">JN-39</strain>
    </source>
</reference>
<organism evidence="1 2">
    <name type="scientific">Aminipila luticellarii</name>
    <dbReference type="NCBI Taxonomy" id="2507160"/>
    <lineage>
        <taxon>Bacteria</taxon>
        <taxon>Bacillati</taxon>
        <taxon>Bacillota</taxon>
        <taxon>Clostridia</taxon>
        <taxon>Peptostreptococcales</taxon>
        <taxon>Anaerovoracaceae</taxon>
        <taxon>Aminipila</taxon>
    </lineage>
</organism>
<evidence type="ECO:0000313" key="2">
    <source>
        <dbReference type="Proteomes" id="UP000287601"/>
    </source>
</evidence>
<dbReference type="Pfam" id="PF13151">
    <property type="entry name" value="DUF3990"/>
    <property type="match status" value="1"/>
</dbReference>
<gene>
    <name evidence="1" type="ORF">EQM06_08690</name>
</gene>